<dbReference type="CDD" id="cd00130">
    <property type="entry name" value="PAS"/>
    <property type="match status" value="1"/>
</dbReference>
<protein>
    <submittedName>
        <fullName evidence="8">Sigma-54-dependent Fis family transcriptional regulator</fullName>
    </submittedName>
</protein>
<dbReference type="GO" id="GO:0000156">
    <property type="term" value="F:phosphorelay response regulator activity"/>
    <property type="evidence" value="ECO:0007669"/>
    <property type="project" value="InterPro"/>
</dbReference>
<dbReference type="SMART" id="SM00091">
    <property type="entry name" value="PAS"/>
    <property type="match status" value="1"/>
</dbReference>
<dbReference type="InterPro" id="IPR013767">
    <property type="entry name" value="PAS_fold"/>
</dbReference>
<evidence type="ECO:0000313" key="8">
    <source>
        <dbReference type="EMBL" id="BCJ86152.1"/>
    </source>
</evidence>
<dbReference type="InterPro" id="IPR058031">
    <property type="entry name" value="AAA_lid_NorR"/>
</dbReference>
<dbReference type="PANTHER" id="PTHR32071">
    <property type="entry name" value="TRANSCRIPTIONAL REGULATORY PROTEIN"/>
    <property type="match status" value="1"/>
</dbReference>
<keyword evidence="9" id="KW-1185">Reference proteome</keyword>
<dbReference type="Gene3D" id="3.30.450.20">
    <property type="entry name" value="PAS domain"/>
    <property type="match status" value="1"/>
</dbReference>
<dbReference type="GO" id="GO:0006355">
    <property type="term" value="P:regulation of DNA-templated transcription"/>
    <property type="evidence" value="ECO:0007669"/>
    <property type="project" value="InterPro"/>
</dbReference>
<dbReference type="InterPro" id="IPR025944">
    <property type="entry name" value="Sigma_54_int_dom_CS"/>
</dbReference>
<dbReference type="InterPro" id="IPR027417">
    <property type="entry name" value="P-loop_NTPase"/>
</dbReference>
<dbReference type="GO" id="GO:0005524">
    <property type="term" value="F:ATP binding"/>
    <property type="evidence" value="ECO:0007669"/>
    <property type="project" value="UniProtKB-KW"/>
</dbReference>
<accession>A0A7I8D9W0</accession>
<dbReference type="PROSITE" id="PS00688">
    <property type="entry name" value="SIGMA54_INTERACT_3"/>
    <property type="match status" value="1"/>
</dbReference>
<reference evidence="8 9" key="1">
    <citation type="submission" date="2020-08" db="EMBL/GenBank/DDBJ databases">
        <title>Complete Genome Sequence of Effusibacillus dendaii Strain skT53, Isolated from Farmland soil.</title>
        <authorList>
            <person name="Konishi T."/>
            <person name="Kawasaki H."/>
        </authorList>
    </citation>
    <scope>NUCLEOTIDE SEQUENCE [LARGE SCALE GENOMIC DNA]</scope>
    <source>
        <strain evidence="9">skT53</strain>
    </source>
</reference>
<evidence type="ECO:0000313" key="9">
    <source>
        <dbReference type="Proteomes" id="UP000593802"/>
    </source>
</evidence>
<dbReference type="Gene3D" id="3.40.50.2300">
    <property type="match status" value="1"/>
</dbReference>
<evidence type="ECO:0000256" key="2">
    <source>
        <dbReference type="ARBA" id="ARBA00022840"/>
    </source>
</evidence>
<evidence type="ECO:0000256" key="4">
    <source>
        <dbReference type="ARBA" id="ARBA00023125"/>
    </source>
</evidence>
<dbReference type="InterPro" id="IPR009057">
    <property type="entry name" value="Homeodomain-like_sf"/>
</dbReference>
<dbReference type="InterPro" id="IPR003593">
    <property type="entry name" value="AAA+_ATPase"/>
</dbReference>
<dbReference type="InterPro" id="IPR025943">
    <property type="entry name" value="Sigma_54_int_dom_ATP-bd_2"/>
</dbReference>
<dbReference type="GO" id="GO:0043565">
    <property type="term" value="F:sequence-specific DNA binding"/>
    <property type="evidence" value="ECO:0007669"/>
    <property type="project" value="InterPro"/>
</dbReference>
<dbReference type="Proteomes" id="UP000593802">
    <property type="component" value="Chromosome"/>
</dbReference>
<dbReference type="NCBIfam" id="TIGR00229">
    <property type="entry name" value="sensory_box"/>
    <property type="match status" value="1"/>
</dbReference>
<dbReference type="InterPro" id="IPR025662">
    <property type="entry name" value="Sigma_54_int_dom_ATP-bd_1"/>
</dbReference>
<organism evidence="8 9">
    <name type="scientific">Effusibacillus dendaii</name>
    <dbReference type="NCBI Taxonomy" id="2743772"/>
    <lineage>
        <taxon>Bacteria</taxon>
        <taxon>Bacillati</taxon>
        <taxon>Bacillota</taxon>
        <taxon>Bacilli</taxon>
        <taxon>Bacillales</taxon>
        <taxon>Alicyclobacillaceae</taxon>
        <taxon>Effusibacillus</taxon>
    </lineage>
</organism>
<dbReference type="SUPFAM" id="SSF55785">
    <property type="entry name" value="PYP-like sensor domain (PAS domain)"/>
    <property type="match status" value="1"/>
</dbReference>
<dbReference type="PRINTS" id="PR01590">
    <property type="entry name" value="HTHFIS"/>
</dbReference>
<dbReference type="FunFam" id="3.40.50.300:FF:000006">
    <property type="entry name" value="DNA-binding transcriptional regulator NtrC"/>
    <property type="match status" value="1"/>
</dbReference>
<dbReference type="SMART" id="SM00382">
    <property type="entry name" value="AAA"/>
    <property type="match status" value="1"/>
</dbReference>
<dbReference type="PROSITE" id="PS00676">
    <property type="entry name" value="SIGMA54_INTERACT_2"/>
    <property type="match status" value="1"/>
</dbReference>
<evidence type="ECO:0000259" key="7">
    <source>
        <dbReference type="PROSITE" id="PS50112"/>
    </source>
</evidence>
<keyword evidence="3" id="KW-0805">Transcription regulation</keyword>
<keyword evidence="4" id="KW-0238">DNA-binding</keyword>
<keyword evidence="2" id="KW-0067">ATP-binding</keyword>
<dbReference type="InterPro" id="IPR002078">
    <property type="entry name" value="Sigma_54_int"/>
</dbReference>
<dbReference type="CDD" id="cd00009">
    <property type="entry name" value="AAA"/>
    <property type="match status" value="1"/>
</dbReference>
<feature type="domain" description="PAS" evidence="7">
    <location>
        <begin position="192"/>
        <end position="237"/>
    </location>
</feature>
<dbReference type="KEGG" id="eff:skT53_11370"/>
<dbReference type="PANTHER" id="PTHR32071:SF57">
    <property type="entry name" value="C4-DICARBOXYLATE TRANSPORT TRANSCRIPTIONAL REGULATORY PROTEIN DCTD"/>
    <property type="match status" value="1"/>
</dbReference>
<proteinExistence type="predicted"/>
<dbReference type="SUPFAM" id="SSF159800">
    <property type="entry name" value="PrpR receptor domain-like"/>
    <property type="match status" value="1"/>
</dbReference>
<dbReference type="Pfam" id="PF00158">
    <property type="entry name" value="Sigma54_activat"/>
    <property type="match status" value="1"/>
</dbReference>
<dbReference type="Pfam" id="PF06506">
    <property type="entry name" value="PrpR_N"/>
    <property type="match status" value="1"/>
</dbReference>
<dbReference type="InterPro" id="IPR002197">
    <property type="entry name" value="HTH_Fis"/>
</dbReference>
<gene>
    <name evidence="8" type="ORF">skT53_11370</name>
</gene>
<dbReference type="SUPFAM" id="SSF46689">
    <property type="entry name" value="Homeodomain-like"/>
    <property type="match status" value="1"/>
</dbReference>
<evidence type="ECO:0000259" key="6">
    <source>
        <dbReference type="PROSITE" id="PS50045"/>
    </source>
</evidence>
<dbReference type="AlphaFoldDB" id="A0A7I8D9W0"/>
<dbReference type="PROSITE" id="PS50045">
    <property type="entry name" value="SIGMA54_INTERACT_4"/>
    <property type="match status" value="1"/>
</dbReference>
<sequence>MNVKLAIISHPLTGPIFRELVEEKKLNDSVLYFEATFGNLCPILATIREEKNIDVIVTAWGHAAFLGDLNIPVVLIKVTSFDLLNAMSEAKRIDRQVVVMRYGTPFENLSCYSELVDMKIVSDCYMDRQDAREKIDRYFRFGYRTFIGTSLMCDLVSEMGGKAIYIYSKDSISQALDNALQLAHSRREEIEKREQFRLIVEHSGMGIITTDKQGVCVLVNSKAEEMLNMKRSELTGRKMKSFWPISKLAESLAHGEPYTQQIETIHRKQYLVDYIPTIVNKNPSGCMIVFQDFATVQKAERTIRQNLYDSGHFARYQFCDIIGQSQEMRKTIHLAKLYAQNDSTVLITGESGTGKELFAQSIHNASGRKGKPFVAINCAVFTEHLLESELFGYEDGAFTGAKKGGKPGLFEMAHEGTLYLDEIGELSLELQSRLLRVLQEKQVRRVGGHNLMPVDVRILAATNRDLNTMVLQGKFRQDLYYRLNVLHLKVPPLRERPDDLPHLIKSLCAKYGVADQADEIVSELLPRVQQYGWPGNVRELENTVQRLVVVKQGESFSEEQSLSDIIFYDLSIGQLTFTSSSDNSQQGVSLVKSDKTEYPNLTEFKKQNEREMIHQVLAKCNGNKTEAARYLGISRATLWRKLNF</sequence>
<dbReference type="Pfam" id="PF00989">
    <property type="entry name" value="PAS"/>
    <property type="match status" value="1"/>
</dbReference>
<dbReference type="Gene3D" id="3.40.50.300">
    <property type="entry name" value="P-loop containing nucleotide triphosphate hydrolases"/>
    <property type="match status" value="1"/>
</dbReference>
<dbReference type="Pfam" id="PF25601">
    <property type="entry name" value="AAA_lid_14"/>
    <property type="match status" value="1"/>
</dbReference>
<dbReference type="SUPFAM" id="SSF52540">
    <property type="entry name" value="P-loop containing nucleoside triphosphate hydrolases"/>
    <property type="match status" value="1"/>
</dbReference>
<dbReference type="Pfam" id="PF02954">
    <property type="entry name" value="HTH_8"/>
    <property type="match status" value="1"/>
</dbReference>
<dbReference type="InterPro" id="IPR035965">
    <property type="entry name" value="PAS-like_dom_sf"/>
</dbReference>
<dbReference type="RefSeq" id="WP_200760185.1">
    <property type="nucleotide sequence ID" value="NZ_AP023366.1"/>
</dbReference>
<dbReference type="PROSITE" id="PS00675">
    <property type="entry name" value="SIGMA54_INTERACT_1"/>
    <property type="match status" value="1"/>
</dbReference>
<keyword evidence="5" id="KW-0804">Transcription</keyword>
<evidence type="ECO:0000256" key="1">
    <source>
        <dbReference type="ARBA" id="ARBA00022741"/>
    </source>
</evidence>
<dbReference type="Gene3D" id="1.10.10.60">
    <property type="entry name" value="Homeodomain-like"/>
    <property type="match status" value="1"/>
</dbReference>
<evidence type="ECO:0000256" key="3">
    <source>
        <dbReference type="ARBA" id="ARBA00023015"/>
    </source>
</evidence>
<evidence type="ECO:0000256" key="5">
    <source>
        <dbReference type="ARBA" id="ARBA00023163"/>
    </source>
</evidence>
<dbReference type="Gene3D" id="3.40.50.10660">
    <property type="entry name" value="PrpR receptor domain-like"/>
    <property type="match status" value="1"/>
</dbReference>
<name>A0A7I8D9W0_9BACL</name>
<dbReference type="InterPro" id="IPR010524">
    <property type="entry name" value="Sig_transdc_resp-reg_PrpR_N"/>
</dbReference>
<dbReference type="Gene3D" id="1.10.8.60">
    <property type="match status" value="1"/>
</dbReference>
<dbReference type="PROSITE" id="PS50112">
    <property type="entry name" value="PAS"/>
    <property type="match status" value="1"/>
</dbReference>
<dbReference type="InterPro" id="IPR000014">
    <property type="entry name" value="PAS"/>
</dbReference>
<feature type="domain" description="Sigma-54 factor interaction" evidence="6">
    <location>
        <begin position="321"/>
        <end position="549"/>
    </location>
</feature>
<keyword evidence="1" id="KW-0547">Nucleotide-binding</keyword>
<dbReference type="EMBL" id="AP023366">
    <property type="protein sequence ID" value="BCJ86152.1"/>
    <property type="molecule type" value="Genomic_DNA"/>
</dbReference>